<evidence type="ECO:0000313" key="12">
    <source>
        <dbReference type="Proteomes" id="UP001185899"/>
    </source>
</evidence>
<evidence type="ECO:0000259" key="10">
    <source>
        <dbReference type="PROSITE" id="PS50893"/>
    </source>
</evidence>
<keyword evidence="4" id="KW-1003">Cell membrane</keyword>
<evidence type="ECO:0000256" key="9">
    <source>
        <dbReference type="ARBA" id="ARBA00023136"/>
    </source>
</evidence>
<keyword evidence="9" id="KW-0472">Membrane</keyword>
<dbReference type="Proteomes" id="UP001185899">
    <property type="component" value="Unassembled WGS sequence"/>
</dbReference>
<reference evidence="11 12" key="1">
    <citation type="submission" date="2023-10" db="EMBL/GenBank/DDBJ databases">
        <title>Development of a sustainable strategy for remediation of hydrocarbon-contaminated territories based on the waste exchange concept.</title>
        <authorList>
            <person name="Krivoruchko A."/>
        </authorList>
    </citation>
    <scope>NUCLEOTIDE SEQUENCE [LARGE SCALE GENOMIC DNA]</scope>
    <source>
        <strain evidence="11 12">IEGM 1322</strain>
    </source>
</reference>
<dbReference type="InterPro" id="IPR050388">
    <property type="entry name" value="ABC_Ni/Peptide_Import"/>
</dbReference>
<sequence length="306" mass="32625">MTTTTERESVSLVDHGEDVQANLPRTTNSSVLSVENLTVTYGTGDSAVVAVKDASFDIAPGERVALVGESGSGKSTLAMTIAGLIDASAAATVDSTRLEFEGKPAQPETGRSVPRRTDGIAMVFQDAMTALDPVWTIGGQFKHVLAGAGITGRRERADTTAYWLNKVGLSDTKRVMRSRPYELSGGMRQRVMTALALCGSPRLLIADEPTSALDASLARGTMELLQHLTQEQGTALLIVSHDIKLCLEFSDTMLVMYRGELVEQKASAEIAATATHPYTKGLLGCVPTLANRSATRLPVLRDFMPA</sequence>
<keyword evidence="7 11" id="KW-0067">ATP-binding</keyword>
<dbReference type="RefSeq" id="WP_317549327.1">
    <property type="nucleotide sequence ID" value="NZ_JAWLKE010000008.1"/>
</dbReference>
<keyword evidence="5" id="KW-0997">Cell inner membrane</keyword>
<comment type="caution">
    <text evidence="11">The sequence shown here is derived from an EMBL/GenBank/DDBJ whole genome shotgun (WGS) entry which is preliminary data.</text>
</comment>
<dbReference type="CDD" id="cd03257">
    <property type="entry name" value="ABC_NikE_OppD_transporters"/>
    <property type="match status" value="1"/>
</dbReference>
<evidence type="ECO:0000256" key="3">
    <source>
        <dbReference type="ARBA" id="ARBA00022448"/>
    </source>
</evidence>
<dbReference type="SUPFAM" id="SSF52540">
    <property type="entry name" value="P-loop containing nucleoside triphosphate hydrolases"/>
    <property type="match status" value="1"/>
</dbReference>
<evidence type="ECO:0000256" key="8">
    <source>
        <dbReference type="ARBA" id="ARBA00022967"/>
    </source>
</evidence>
<dbReference type="InterPro" id="IPR003593">
    <property type="entry name" value="AAA+_ATPase"/>
</dbReference>
<keyword evidence="12" id="KW-1185">Reference proteome</keyword>
<dbReference type="InterPro" id="IPR003439">
    <property type="entry name" value="ABC_transporter-like_ATP-bd"/>
</dbReference>
<comment type="similarity">
    <text evidence="2">Belongs to the ABC transporter superfamily.</text>
</comment>
<evidence type="ECO:0000313" key="11">
    <source>
        <dbReference type="EMBL" id="MDV6233000.1"/>
    </source>
</evidence>
<evidence type="ECO:0000256" key="7">
    <source>
        <dbReference type="ARBA" id="ARBA00022840"/>
    </source>
</evidence>
<accession>A0ABU4B3F4</accession>
<feature type="domain" description="ABC transporter" evidence="10">
    <location>
        <begin position="32"/>
        <end position="283"/>
    </location>
</feature>
<evidence type="ECO:0000256" key="1">
    <source>
        <dbReference type="ARBA" id="ARBA00004202"/>
    </source>
</evidence>
<name>A0ABU4B3F4_9NOCA</name>
<dbReference type="GO" id="GO:0005524">
    <property type="term" value="F:ATP binding"/>
    <property type="evidence" value="ECO:0007669"/>
    <property type="project" value="UniProtKB-KW"/>
</dbReference>
<dbReference type="PROSITE" id="PS50893">
    <property type="entry name" value="ABC_TRANSPORTER_2"/>
    <property type="match status" value="1"/>
</dbReference>
<keyword evidence="3" id="KW-0813">Transport</keyword>
<dbReference type="Pfam" id="PF00005">
    <property type="entry name" value="ABC_tran"/>
    <property type="match status" value="1"/>
</dbReference>
<organism evidence="11 12">
    <name type="scientific">Rhodococcus cercidiphylli</name>
    <dbReference type="NCBI Taxonomy" id="489916"/>
    <lineage>
        <taxon>Bacteria</taxon>
        <taxon>Bacillati</taxon>
        <taxon>Actinomycetota</taxon>
        <taxon>Actinomycetes</taxon>
        <taxon>Mycobacteriales</taxon>
        <taxon>Nocardiaceae</taxon>
        <taxon>Rhodococcus</taxon>
    </lineage>
</organism>
<dbReference type="EMBL" id="JAWLKE010000008">
    <property type="protein sequence ID" value="MDV6233000.1"/>
    <property type="molecule type" value="Genomic_DNA"/>
</dbReference>
<evidence type="ECO:0000256" key="5">
    <source>
        <dbReference type="ARBA" id="ARBA00022519"/>
    </source>
</evidence>
<protein>
    <submittedName>
        <fullName evidence="11">ABC transporter ATP-binding protein</fullName>
    </submittedName>
</protein>
<gene>
    <name evidence="11" type="ORF">R3P95_20800</name>
</gene>
<dbReference type="SMART" id="SM00382">
    <property type="entry name" value="AAA"/>
    <property type="match status" value="1"/>
</dbReference>
<keyword evidence="6" id="KW-0547">Nucleotide-binding</keyword>
<dbReference type="InterPro" id="IPR027417">
    <property type="entry name" value="P-loop_NTPase"/>
</dbReference>
<comment type="subcellular location">
    <subcellularLocation>
        <location evidence="1">Cell membrane</location>
        <topology evidence="1">Peripheral membrane protein</topology>
    </subcellularLocation>
</comment>
<evidence type="ECO:0000256" key="6">
    <source>
        <dbReference type="ARBA" id="ARBA00022741"/>
    </source>
</evidence>
<evidence type="ECO:0000256" key="4">
    <source>
        <dbReference type="ARBA" id="ARBA00022475"/>
    </source>
</evidence>
<dbReference type="PANTHER" id="PTHR43297:SF14">
    <property type="entry name" value="ATPASE AAA-TYPE CORE DOMAIN-CONTAINING PROTEIN"/>
    <property type="match status" value="1"/>
</dbReference>
<dbReference type="PANTHER" id="PTHR43297">
    <property type="entry name" value="OLIGOPEPTIDE TRANSPORT ATP-BINDING PROTEIN APPD"/>
    <property type="match status" value="1"/>
</dbReference>
<dbReference type="Gene3D" id="3.40.50.300">
    <property type="entry name" value="P-loop containing nucleotide triphosphate hydrolases"/>
    <property type="match status" value="1"/>
</dbReference>
<proteinExistence type="inferred from homology"/>
<evidence type="ECO:0000256" key="2">
    <source>
        <dbReference type="ARBA" id="ARBA00005417"/>
    </source>
</evidence>
<keyword evidence="8" id="KW-1278">Translocase</keyword>